<dbReference type="SUPFAM" id="SSF50969">
    <property type="entry name" value="YVTN repeat-like/Quinoprotein amine dehydrogenase"/>
    <property type="match status" value="1"/>
</dbReference>
<dbReference type="KEGG" id="spao:SPAR_G03350"/>
<feature type="compositionally biased region" description="Basic and acidic residues" evidence="1">
    <location>
        <begin position="1"/>
        <end position="18"/>
    </location>
</feature>
<dbReference type="PROSITE" id="PS50896">
    <property type="entry name" value="LISH"/>
    <property type="match status" value="1"/>
</dbReference>
<dbReference type="PIRSF" id="PIRSF007778">
    <property type="entry name" value="UCP007778"/>
    <property type="match status" value="1"/>
</dbReference>
<dbReference type="AlphaFoldDB" id="A0A8B8URP7"/>
<protein>
    <recommendedName>
        <fullName evidence="3">LisH domain-containing protein</fullName>
    </recommendedName>
</protein>
<evidence type="ECO:0008006" key="3">
    <source>
        <dbReference type="Google" id="ProtNLM"/>
    </source>
</evidence>
<evidence type="ECO:0000313" key="2">
    <source>
        <dbReference type="RefSeq" id="XP_033766457.1"/>
    </source>
</evidence>
<dbReference type="GeneID" id="54630729"/>
<gene>
    <name evidence="2" type="ORF">SPAR_G03350</name>
</gene>
<reference evidence="2" key="3">
    <citation type="submission" date="2025-07" db="EMBL/GenBank/DDBJ databases">
        <authorList>
            <consortium name="NCBI Genome Project"/>
        </authorList>
    </citation>
    <scope>NUCLEOTIDE SEQUENCE</scope>
    <source>
        <strain evidence="2">CBS432</strain>
    </source>
</reference>
<dbReference type="InterPro" id="IPR011044">
    <property type="entry name" value="Quino_amine_DH_bsu"/>
</dbReference>
<proteinExistence type="predicted"/>
<dbReference type="VEuPathDB" id="FungiDB:SPAR_G03350"/>
<dbReference type="SMART" id="SM00667">
    <property type="entry name" value="LisH"/>
    <property type="match status" value="1"/>
</dbReference>
<reference evidence="2" key="2">
    <citation type="submission" date="2020-01" db="EMBL/GenBank/DDBJ databases">
        <title>Population-level Yeast Reference Genomes.</title>
        <authorList>
            <person name="Yue J.-X."/>
        </authorList>
    </citation>
    <scope>NUCLEOTIDE SEQUENCE</scope>
    <source>
        <strain evidence="2">CBS432</strain>
    </source>
</reference>
<reference evidence="2" key="4">
    <citation type="submission" date="2025-08" db="UniProtKB">
        <authorList>
            <consortium name="RefSeq"/>
        </authorList>
    </citation>
    <scope>IDENTIFICATION</scope>
    <source>
        <strain evidence="2">CBS432</strain>
    </source>
</reference>
<sequence>MPKKGPDFEQTGDSEKQKSGKSTMGENSTSRLYTNLLIANYLKRNGLEDSLTAFIRETALPLSALEKTKSSYSNVGEIPLEDLQSVIEDRIYYKKLSFEDRLKNLSINDDLAPIDNAKYGIQSWNYSLKFSIDVKLNEALPKDTLFISTTFTEDGKYLLLSSATGDLVAYDIRKATSKSFKINEKVKSIVKLCGSIGSSGYHYVCPMNGSFYLLNKNFEVIPNGVWKIHARMITHIKICNVTESSWFIITSGMDNFLRLSLLEIKDGSPFFTQLSEIKLASNCTSLNVIANGGNSGRRNSFSVFLTRAEFTHIACYSIIDAKNLVHSYNIALNNAEFSTYAFNIRDVIVVDFVHSNNEDTVKLTPSTMLVVATSHKPYMRLVLVEIPMNIGYSMSMELGEVQTYYDKIIRNFATEICQDDFSLPILRKLDSSNGILVGNDEGIYSVDLMTGDSRLLNIPNKANFLHNRIKCMDVSRDQMRVVAGTSTKSIYIIKVIKNVY</sequence>
<name>A0A8B8URP7_SACPA</name>
<dbReference type="InterPro" id="IPR016520">
    <property type="entry name" value="UCP007778"/>
</dbReference>
<dbReference type="InterPro" id="IPR006594">
    <property type="entry name" value="LisH"/>
</dbReference>
<evidence type="ECO:0000256" key="1">
    <source>
        <dbReference type="SAM" id="MobiDB-lite"/>
    </source>
</evidence>
<dbReference type="OrthoDB" id="1932312at2759"/>
<reference evidence="2" key="1">
    <citation type="journal article" date="2017" name="Nat. Genet.">
        <title>Contrasting evolutionary genome dynamics between domesticated and wild yeasts.</title>
        <authorList>
            <person name="Yue J.X."/>
            <person name="Li J."/>
            <person name="Aigrain L."/>
            <person name="Hallin J."/>
            <person name="Persson K."/>
            <person name="Oliver K."/>
            <person name="Bergstrom A."/>
            <person name="Coupland P."/>
            <person name="Warringer J."/>
            <person name="Lagomarsino M.C."/>
            <person name="Fischer G."/>
            <person name="Durbin R."/>
            <person name="Liti G."/>
        </authorList>
    </citation>
    <scope>NUCLEOTIDE SEQUENCE</scope>
    <source>
        <strain evidence="2">CBS432</strain>
    </source>
</reference>
<accession>A0A8B8URP7</accession>
<feature type="region of interest" description="Disordered" evidence="1">
    <location>
        <begin position="1"/>
        <end position="27"/>
    </location>
</feature>
<organism evidence="2">
    <name type="scientific">Saccharomyces paradoxus</name>
    <name type="common">Yeast</name>
    <name type="synonym">Saccharomyces douglasii</name>
    <dbReference type="NCBI Taxonomy" id="27291"/>
    <lineage>
        <taxon>Eukaryota</taxon>
        <taxon>Fungi</taxon>
        <taxon>Dikarya</taxon>
        <taxon>Ascomycota</taxon>
        <taxon>Saccharomycotina</taxon>
        <taxon>Saccharomycetes</taxon>
        <taxon>Saccharomycetales</taxon>
        <taxon>Saccharomycetaceae</taxon>
        <taxon>Saccharomyces</taxon>
    </lineage>
</organism>
<dbReference type="RefSeq" id="XP_033766457.1">
    <property type="nucleotide sequence ID" value="XM_033910566.1"/>
</dbReference>